<organism evidence="2 3">
    <name type="scientific">Rhizobium leguminosarum</name>
    <dbReference type="NCBI Taxonomy" id="384"/>
    <lineage>
        <taxon>Bacteria</taxon>
        <taxon>Pseudomonadati</taxon>
        <taxon>Pseudomonadota</taxon>
        <taxon>Alphaproteobacteria</taxon>
        <taxon>Hyphomicrobiales</taxon>
        <taxon>Rhizobiaceae</taxon>
        <taxon>Rhizobium/Agrobacterium group</taxon>
        <taxon>Rhizobium</taxon>
    </lineage>
</organism>
<evidence type="ECO:0000256" key="1">
    <source>
        <dbReference type="SAM" id="MobiDB-lite"/>
    </source>
</evidence>
<protein>
    <submittedName>
        <fullName evidence="2">Uncharacterized protein</fullName>
    </submittedName>
</protein>
<comment type="caution">
    <text evidence="2">The sequence shown here is derived from an EMBL/GenBank/DDBJ whole genome shotgun (WGS) entry which is preliminary data.</text>
</comment>
<evidence type="ECO:0000313" key="2">
    <source>
        <dbReference type="EMBL" id="TAY54870.1"/>
    </source>
</evidence>
<sequence length="80" mass="8932">MEMHLYKVDSRWVAGRNRVAGMCELTMAPASRRRLTTPIASPEPDVTTPSPAEAPCTKRKSHGPVARPWLQHARIVRDNA</sequence>
<accession>A0A7M3E1Z1</accession>
<gene>
    <name evidence="2" type="ORF">ELH90_26245</name>
</gene>
<evidence type="ECO:0000313" key="3">
    <source>
        <dbReference type="Proteomes" id="UP000292974"/>
    </source>
</evidence>
<name>A0A7M3E1Z1_RHILE</name>
<reference evidence="2 3" key="1">
    <citation type="submission" date="2019-02" db="EMBL/GenBank/DDBJ databases">
        <title>The genomic architecture of introgression among sibling species of bacteria.</title>
        <authorList>
            <person name="Cavassim M.I.A."/>
            <person name="Moeskjaer S."/>
            <person name="Moslemi C."/>
            <person name="Fields B."/>
            <person name="Bachmann A."/>
            <person name="Vilhjalmsson B."/>
            <person name="Schierup M.H."/>
            <person name="Young J.P.W."/>
            <person name="Andersen S.U."/>
        </authorList>
    </citation>
    <scope>NUCLEOTIDE SEQUENCE [LARGE SCALE GENOMIC DNA]</scope>
    <source>
        <strain evidence="2 3">SM135B</strain>
    </source>
</reference>
<dbReference type="AlphaFoldDB" id="A0A7M3E1Z1"/>
<dbReference type="Proteomes" id="UP000292974">
    <property type="component" value="Unassembled WGS sequence"/>
</dbReference>
<proteinExistence type="predicted"/>
<feature type="region of interest" description="Disordered" evidence="1">
    <location>
        <begin position="37"/>
        <end position="80"/>
    </location>
</feature>
<dbReference type="EMBL" id="SIOP01000001">
    <property type="protein sequence ID" value="TAY54870.1"/>
    <property type="molecule type" value="Genomic_DNA"/>
</dbReference>